<evidence type="ECO:0000313" key="2">
    <source>
        <dbReference type="EMBL" id="KNC82794.1"/>
    </source>
</evidence>
<feature type="signal peptide" evidence="1">
    <location>
        <begin position="1"/>
        <end position="20"/>
    </location>
</feature>
<protein>
    <submittedName>
        <fullName evidence="2">Uncharacterized protein</fullName>
    </submittedName>
</protein>
<proteinExistence type="predicted"/>
<dbReference type="Proteomes" id="UP000054560">
    <property type="component" value="Unassembled WGS sequence"/>
</dbReference>
<reference evidence="2 3" key="1">
    <citation type="submission" date="2011-02" db="EMBL/GenBank/DDBJ databases">
        <title>The Genome Sequence of Sphaeroforma arctica JP610.</title>
        <authorList>
            <consortium name="The Broad Institute Genome Sequencing Platform"/>
            <person name="Russ C."/>
            <person name="Cuomo C."/>
            <person name="Young S.K."/>
            <person name="Zeng Q."/>
            <person name="Gargeya S."/>
            <person name="Alvarado L."/>
            <person name="Berlin A."/>
            <person name="Chapman S.B."/>
            <person name="Chen Z."/>
            <person name="Freedman E."/>
            <person name="Gellesch M."/>
            <person name="Goldberg J."/>
            <person name="Griggs A."/>
            <person name="Gujja S."/>
            <person name="Heilman E."/>
            <person name="Heiman D."/>
            <person name="Howarth C."/>
            <person name="Mehta T."/>
            <person name="Neiman D."/>
            <person name="Pearson M."/>
            <person name="Roberts A."/>
            <person name="Saif S."/>
            <person name="Shea T."/>
            <person name="Shenoy N."/>
            <person name="Sisk P."/>
            <person name="Stolte C."/>
            <person name="Sykes S."/>
            <person name="White J."/>
            <person name="Yandava C."/>
            <person name="Burger G."/>
            <person name="Gray M.W."/>
            <person name="Holland P.W.H."/>
            <person name="King N."/>
            <person name="Lang F.B.F."/>
            <person name="Roger A.J."/>
            <person name="Ruiz-Trillo I."/>
            <person name="Haas B."/>
            <person name="Nusbaum C."/>
            <person name="Birren B."/>
        </authorList>
    </citation>
    <scope>NUCLEOTIDE SEQUENCE [LARGE SCALE GENOMIC DNA]</scope>
    <source>
        <strain evidence="2 3">JP610</strain>
    </source>
</reference>
<dbReference type="GeneID" id="25905431"/>
<keyword evidence="1" id="KW-0732">Signal</keyword>
<organism evidence="2 3">
    <name type="scientific">Sphaeroforma arctica JP610</name>
    <dbReference type="NCBI Taxonomy" id="667725"/>
    <lineage>
        <taxon>Eukaryota</taxon>
        <taxon>Ichthyosporea</taxon>
        <taxon>Ichthyophonida</taxon>
        <taxon>Sphaeroforma</taxon>
    </lineage>
</organism>
<keyword evidence="3" id="KW-1185">Reference proteome</keyword>
<dbReference type="EMBL" id="KQ241891">
    <property type="protein sequence ID" value="KNC82794.1"/>
    <property type="molecule type" value="Genomic_DNA"/>
</dbReference>
<evidence type="ECO:0000256" key="1">
    <source>
        <dbReference type="SAM" id="SignalP"/>
    </source>
</evidence>
<dbReference type="RefSeq" id="XP_014156696.1">
    <property type="nucleotide sequence ID" value="XM_014301221.1"/>
</dbReference>
<accession>A0A0L0G1S7</accession>
<name>A0A0L0G1S7_9EUKA</name>
<gene>
    <name evidence="2" type="ORF">SARC_04927</name>
</gene>
<feature type="chain" id="PRO_5005539033" evidence="1">
    <location>
        <begin position="21"/>
        <end position="255"/>
    </location>
</feature>
<evidence type="ECO:0000313" key="3">
    <source>
        <dbReference type="Proteomes" id="UP000054560"/>
    </source>
</evidence>
<sequence>MKVFSQFILATCALSLVVVANPARRQEMSEMPSEDTTSQESGGVGESLIISEMEIPQETGDVEESLMVSEIALEDEVSCLPDDTCPIGYSKVANVMDGAEVNDMLPVESDPAESDAAESAVAAVEVSLPEDPSDDAIACQSGPVCEESGITANGGFVCCTEGYSIGGLTIGMDFTTCECIPGDAEVRRRRQEESMAMESDEPTAMESEKMIESSIPLAEETIGMCMCKKDTDDIESVEAMPTEEMSMSDSATQSM</sequence>
<dbReference type="AlphaFoldDB" id="A0A0L0G1S7"/>